<dbReference type="Proteomes" id="UP001294412">
    <property type="component" value="Unassembled WGS sequence"/>
</dbReference>
<keyword evidence="9" id="KW-0282">Flagellum</keyword>
<dbReference type="PANTHER" id="PTHR30033:SF1">
    <property type="entry name" value="FLAGELLAR HOOK-ASSOCIATED PROTEIN 1"/>
    <property type="match status" value="1"/>
</dbReference>
<evidence type="ECO:0000256" key="5">
    <source>
        <dbReference type="ARBA" id="ARBA00022525"/>
    </source>
</evidence>
<feature type="domain" description="Flagellar basal-body/hook protein C-terminal" evidence="7">
    <location>
        <begin position="431"/>
        <end position="468"/>
    </location>
</feature>
<dbReference type="Pfam" id="PF06429">
    <property type="entry name" value="Flg_bbr_C"/>
    <property type="match status" value="1"/>
</dbReference>
<evidence type="ECO:0000313" key="10">
    <source>
        <dbReference type="Proteomes" id="UP001294412"/>
    </source>
</evidence>
<gene>
    <name evidence="9" type="primary">flgK</name>
    <name evidence="9" type="ORF">U0C82_02850</name>
</gene>
<evidence type="ECO:0000313" key="9">
    <source>
        <dbReference type="EMBL" id="MDY8108087.1"/>
    </source>
</evidence>
<evidence type="ECO:0000256" key="4">
    <source>
        <dbReference type="ARBA" id="ARBA00016244"/>
    </source>
</evidence>
<dbReference type="PANTHER" id="PTHR30033">
    <property type="entry name" value="FLAGELLAR HOOK-ASSOCIATED PROTEIN 1"/>
    <property type="match status" value="1"/>
</dbReference>
<protein>
    <recommendedName>
        <fullName evidence="4">Flagellar hook-associated protein 1</fullName>
    </recommendedName>
</protein>
<dbReference type="InterPro" id="IPR002371">
    <property type="entry name" value="FlgK"/>
</dbReference>
<keyword evidence="5" id="KW-0964">Secreted</keyword>
<dbReference type="Pfam" id="PF22638">
    <property type="entry name" value="FlgK_D1"/>
    <property type="match status" value="1"/>
</dbReference>
<evidence type="ECO:0000256" key="1">
    <source>
        <dbReference type="ARBA" id="ARBA00004365"/>
    </source>
</evidence>
<evidence type="ECO:0000256" key="6">
    <source>
        <dbReference type="ARBA" id="ARBA00023143"/>
    </source>
</evidence>
<keyword evidence="10" id="KW-1185">Reference proteome</keyword>
<evidence type="ECO:0000259" key="8">
    <source>
        <dbReference type="Pfam" id="PF22638"/>
    </source>
</evidence>
<keyword evidence="9" id="KW-0966">Cell projection</keyword>
<evidence type="ECO:0000256" key="3">
    <source>
        <dbReference type="ARBA" id="ARBA00009677"/>
    </source>
</evidence>
<dbReference type="RefSeq" id="WP_322185535.1">
    <property type="nucleotide sequence ID" value="NZ_JAXLPB010000001.1"/>
</dbReference>
<comment type="caution">
    <text evidence="9">The sequence shown here is derived from an EMBL/GenBank/DDBJ whole genome shotgun (WGS) entry which is preliminary data.</text>
</comment>
<dbReference type="SUPFAM" id="SSF64518">
    <property type="entry name" value="Phase 1 flagellin"/>
    <property type="match status" value="1"/>
</dbReference>
<dbReference type="InterPro" id="IPR010930">
    <property type="entry name" value="Flg_bb/hook_C_dom"/>
</dbReference>
<comment type="similarity">
    <text evidence="3">Belongs to the flagella basal body rod proteins family.</text>
</comment>
<evidence type="ECO:0000256" key="2">
    <source>
        <dbReference type="ARBA" id="ARBA00004613"/>
    </source>
</evidence>
<keyword evidence="6" id="KW-0975">Bacterial flagellum</keyword>
<sequence>MSLLSVFNNARSSLSVTSQQSALIARNVANADDPTATRKYANQISEKPGAVKILSIAQSSDPALYRTMVKAQASHATNETMAKALDRVRDVIGDVDAPTSPSAKIAALKGTLTDLAASPENTKLQRAAIDAAHDMASSLNNATKAVQTMRTDANTELAQGADRLNTLLGDLETVNNKVVGGTVSGKDVTDEIDQRDRLVSEISSLVGVSTRYRANNDLVLSTDSGIVMFETRARSVEFANPSNFNPAIPLDPATPLPAAPELKIDGVSIGTGSSMAVRDGSLVAAIRIRDEVGVEMQRQFNQISSTLAGKTFAEDGAASLFELSANGFVSVAASVDYRVGGDPTKLRDGNINPGSTALPGAGEAGYATRLNELIDRFSDVHTLANGESGTLSDLAAGSMSWFEGKRAEARDGASYQSIMVSRARETLSNETGVNLDEEMSRLMELERSYQAASKLIQTVGDLLDRLLAIR</sequence>
<dbReference type="InterPro" id="IPR053927">
    <property type="entry name" value="FlgK_helical"/>
</dbReference>
<organism evidence="9 10">
    <name type="scientific">Fulvimarina uroteuthidis</name>
    <dbReference type="NCBI Taxonomy" id="3098149"/>
    <lineage>
        <taxon>Bacteria</taxon>
        <taxon>Pseudomonadati</taxon>
        <taxon>Pseudomonadota</taxon>
        <taxon>Alphaproteobacteria</taxon>
        <taxon>Hyphomicrobiales</taxon>
        <taxon>Aurantimonadaceae</taxon>
        <taxon>Fulvimarina</taxon>
    </lineage>
</organism>
<dbReference type="NCBIfam" id="TIGR02492">
    <property type="entry name" value="flgK_ends"/>
    <property type="match status" value="1"/>
</dbReference>
<comment type="subcellular location">
    <subcellularLocation>
        <location evidence="1">Bacterial flagellum</location>
    </subcellularLocation>
    <subcellularLocation>
        <location evidence="2">Secreted</location>
    </subcellularLocation>
</comment>
<dbReference type="EMBL" id="JAXLPB010000001">
    <property type="protein sequence ID" value="MDY8108087.1"/>
    <property type="molecule type" value="Genomic_DNA"/>
</dbReference>
<feature type="domain" description="Flagellar hook-associated protein FlgK helical" evidence="8">
    <location>
        <begin position="99"/>
        <end position="309"/>
    </location>
</feature>
<proteinExistence type="inferred from homology"/>
<keyword evidence="9" id="KW-0969">Cilium</keyword>
<accession>A0ABU5HYW9</accession>
<evidence type="ECO:0000259" key="7">
    <source>
        <dbReference type="Pfam" id="PF06429"/>
    </source>
</evidence>
<name>A0ABU5HYW9_9HYPH</name>
<reference evidence="9 10" key="1">
    <citation type="submission" date="2023-12" db="EMBL/GenBank/DDBJ databases">
        <title>Description of Novel Strain Fulvimarina sp. 2208YS6-2-32 isolated from Uroteuthis (Photololigo) edulis.</title>
        <authorList>
            <person name="Park J.-S."/>
        </authorList>
    </citation>
    <scope>NUCLEOTIDE SEQUENCE [LARGE SCALE GENOMIC DNA]</scope>
    <source>
        <strain evidence="9 10">2208YS6-2-32</strain>
    </source>
</reference>